<comment type="catalytic activity">
    <reaction evidence="16">
        <text>resolvin D2 + NAD(+) = 7-oxoresolvin D2 + NADH + H(+)</text>
        <dbReference type="Rhea" id="RHEA:53584"/>
        <dbReference type="ChEBI" id="CHEBI:15378"/>
        <dbReference type="ChEBI" id="CHEBI:57540"/>
        <dbReference type="ChEBI" id="CHEBI:57945"/>
        <dbReference type="ChEBI" id="CHEBI:133367"/>
        <dbReference type="ChEBI" id="CHEBI:137497"/>
    </reaction>
    <physiologicalReaction direction="left-to-right" evidence="16">
        <dbReference type="Rhea" id="RHEA:53585"/>
    </physiologicalReaction>
</comment>
<comment type="catalytic activity">
    <reaction evidence="10">
        <text>prostaglandin E1 + NAD(+) = 15-oxoprostaglandin E1 + NADH + H(+)</text>
        <dbReference type="Rhea" id="RHEA:16477"/>
        <dbReference type="ChEBI" id="CHEBI:15378"/>
        <dbReference type="ChEBI" id="CHEBI:57397"/>
        <dbReference type="ChEBI" id="CHEBI:57401"/>
        <dbReference type="ChEBI" id="CHEBI:57540"/>
        <dbReference type="ChEBI" id="CHEBI:57945"/>
    </reaction>
    <physiologicalReaction direction="left-to-right" evidence="10">
        <dbReference type="Rhea" id="RHEA:16478"/>
    </physiologicalReaction>
</comment>
<comment type="catalytic activity">
    <reaction evidence="17">
        <text>lipoxin A4 + NAD(+) = 15-oxo-(5S,6R)-dihydroxy-(7E,9E,11Z,13E)-eicosatetraenoate + NADH + H(+)</text>
        <dbReference type="Rhea" id="RHEA:41572"/>
        <dbReference type="ChEBI" id="CHEBI:15378"/>
        <dbReference type="ChEBI" id="CHEBI:57540"/>
        <dbReference type="ChEBI" id="CHEBI:57945"/>
        <dbReference type="ChEBI" id="CHEBI:67026"/>
        <dbReference type="ChEBI" id="CHEBI:78311"/>
    </reaction>
    <physiologicalReaction direction="left-to-right" evidence="17">
        <dbReference type="Rhea" id="RHEA:41573"/>
    </physiologicalReaction>
</comment>
<dbReference type="PRINTS" id="PR00081">
    <property type="entry name" value="GDHRDH"/>
</dbReference>
<evidence type="ECO:0000256" key="3">
    <source>
        <dbReference type="ARBA" id="ARBA00023002"/>
    </source>
</evidence>
<sequence>MHVNGKVALVTGAAQGIGRAIAEALLHKGAKVALVDWSYEAGVECKAALDEQFEPQKTLFIHCDVSDQEKLRDAFRKVVDYFGKLDILVNNAGVNNEKNWEKMLQINLVSVISGTYLGLDYMSKQNGGEGGIIVNMSSLAAIGSNTTDWPECGEQGLATTASVCEPLLSSYNYVTKPSVES</sequence>
<accession>L5LFV0</accession>
<dbReference type="GO" id="GO:0047034">
    <property type="term" value="F:15-hydroxyicosatetraenoate dehydrogenase activity"/>
    <property type="evidence" value="ECO:0007669"/>
    <property type="project" value="UniProtKB-EC"/>
</dbReference>
<evidence type="ECO:0000256" key="9">
    <source>
        <dbReference type="ARBA" id="ARBA00045705"/>
    </source>
</evidence>
<dbReference type="EC" id="1.1.1.141" evidence="4"/>
<evidence type="ECO:0000256" key="21">
    <source>
        <dbReference type="ARBA" id="ARBA00049151"/>
    </source>
</evidence>
<comment type="catalytic activity">
    <reaction evidence="22">
        <text>resolvin E1 + NAD(+) = 18-oxo-resolvin E1 + NADH + H(+)</text>
        <dbReference type="Rhea" id="RHEA:49244"/>
        <dbReference type="ChEBI" id="CHEBI:15378"/>
        <dbReference type="ChEBI" id="CHEBI:57540"/>
        <dbReference type="ChEBI" id="CHEBI:57945"/>
        <dbReference type="ChEBI" id="CHEBI:91000"/>
        <dbReference type="ChEBI" id="CHEBI:91001"/>
    </reaction>
    <physiologicalReaction direction="left-to-right" evidence="22">
        <dbReference type="Rhea" id="RHEA:49245"/>
    </physiologicalReaction>
</comment>
<dbReference type="Proteomes" id="UP000010556">
    <property type="component" value="Unassembled WGS sequence"/>
</dbReference>
<dbReference type="SUPFAM" id="SSF51735">
    <property type="entry name" value="NAD(P)-binding Rossmann-fold domains"/>
    <property type="match status" value="1"/>
</dbReference>
<evidence type="ECO:0000256" key="13">
    <source>
        <dbReference type="ARBA" id="ARBA00048140"/>
    </source>
</evidence>
<evidence type="ECO:0000256" key="6">
    <source>
        <dbReference type="ARBA" id="ARBA00040276"/>
    </source>
</evidence>
<evidence type="ECO:0000256" key="19">
    <source>
        <dbReference type="ARBA" id="ARBA00048739"/>
    </source>
</evidence>
<keyword evidence="3" id="KW-0560">Oxidoreductase</keyword>
<keyword evidence="2" id="KW-0443">Lipid metabolism</keyword>
<evidence type="ECO:0000256" key="12">
    <source>
        <dbReference type="ARBA" id="ARBA00048008"/>
    </source>
</evidence>
<comment type="catalytic activity">
    <reaction evidence="19">
        <text>prostaglandin E2 + NAD(+) = 15-oxoprostaglandin E2 + NADH + H(+)</text>
        <dbReference type="Rhea" id="RHEA:11876"/>
        <dbReference type="ChEBI" id="CHEBI:15378"/>
        <dbReference type="ChEBI" id="CHEBI:57400"/>
        <dbReference type="ChEBI" id="CHEBI:57540"/>
        <dbReference type="ChEBI" id="CHEBI:57945"/>
        <dbReference type="ChEBI" id="CHEBI:606564"/>
        <dbReference type="EC" id="1.1.1.141"/>
    </reaction>
    <physiologicalReaction direction="left-to-right" evidence="19">
        <dbReference type="Rhea" id="RHEA:11877"/>
    </physiologicalReaction>
</comment>
<evidence type="ECO:0000256" key="16">
    <source>
        <dbReference type="ARBA" id="ARBA00048393"/>
    </source>
</evidence>
<comment type="similarity">
    <text evidence="1 23">Belongs to the short-chain dehydrogenases/reductases (SDR) family.</text>
</comment>
<dbReference type="PANTHER" id="PTHR44229:SF4">
    <property type="entry name" value="15-HYDROXYPROSTAGLANDIN DEHYDROGENASE [NAD(+)]"/>
    <property type="match status" value="1"/>
</dbReference>
<evidence type="ECO:0000256" key="23">
    <source>
        <dbReference type="RuleBase" id="RU000363"/>
    </source>
</evidence>
<dbReference type="GO" id="GO:0005737">
    <property type="term" value="C:cytoplasm"/>
    <property type="evidence" value="ECO:0007669"/>
    <property type="project" value="TreeGrafter"/>
</dbReference>
<comment type="catalytic activity">
    <reaction evidence="14">
        <text>(11R)-hydroxy-(5Z,8Z,12E,14Z)-eicosatetraenoate + NAD(+) = 11-oxo-(5Z,8Z,12E,14Z)-eicosatetraenoate + NADH + H(+)</text>
        <dbReference type="Rhea" id="RHEA:48640"/>
        <dbReference type="ChEBI" id="CHEBI:15378"/>
        <dbReference type="ChEBI" id="CHEBI:57540"/>
        <dbReference type="ChEBI" id="CHEBI:57945"/>
        <dbReference type="ChEBI" id="CHEBI:78836"/>
        <dbReference type="ChEBI" id="CHEBI:90697"/>
    </reaction>
    <physiologicalReaction direction="left-to-right" evidence="14">
        <dbReference type="Rhea" id="RHEA:48641"/>
    </physiologicalReaction>
</comment>
<protein>
    <recommendedName>
        <fullName evidence="6">15-hydroxyprostaglandin dehydrogenase [NAD(+)]</fullName>
        <ecNumber evidence="4">1.1.1.141</ecNumber>
        <ecNumber evidence="5">1.1.1.232</ecNumber>
    </recommendedName>
    <alternativeName>
        <fullName evidence="8">Eicosanoid/docosanoid dehydrogenase [NAD(+)]</fullName>
    </alternativeName>
    <alternativeName>
        <fullName evidence="7">Prostaglandin dehydrogenase 1</fullName>
    </alternativeName>
</protein>
<dbReference type="EC" id="1.1.1.232" evidence="5"/>
<evidence type="ECO:0000256" key="2">
    <source>
        <dbReference type="ARBA" id="ARBA00022501"/>
    </source>
</evidence>
<name>L5LFV0_MYODS</name>
<dbReference type="Gene3D" id="3.40.50.720">
    <property type="entry name" value="NAD(P)-binding Rossmann-like Domain"/>
    <property type="match status" value="1"/>
</dbReference>
<comment type="catalytic activity">
    <reaction evidence="15">
        <text>resolvin D1 + NAD(+) = 17-oxoresolvin D1 + NADH + H(+)</text>
        <dbReference type="Rhea" id="RHEA:50128"/>
        <dbReference type="ChEBI" id="CHEBI:15378"/>
        <dbReference type="ChEBI" id="CHEBI:57540"/>
        <dbReference type="ChEBI" id="CHEBI:57945"/>
        <dbReference type="ChEBI" id="CHEBI:132079"/>
        <dbReference type="ChEBI" id="CHEBI:132081"/>
    </reaction>
    <physiologicalReaction direction="left-to-right" evidence="15">
        <dbReference type="Rhea" id="RHEA:50129"/>
    </physiologicalReaction>
</comment>
<keyword evidence="2" id="KW-0644">Prostaglandin metabolism</keyword>
<dbReference type="GO" id="GO:0006693">
    <property type="term" value="P:prostaglandin metabolic process"/>
    <property type="evidence" value="ECO:0007669"/>
    <property type="project" value="UniProtKB-KW"/>
</dbReference>
<comment type="catalytic activity">
    <reaction evidence="13">
        <text>15-oxo-(5S,6R)-dihydroxy-(7E,9E,11Z)-eicosatrienoate + NADH + H(+) = (5S,6R,15S)-trihydroxy-(7E,9E,11Z)-eicosatrienoate + NAD(+)</text>
        <dbReference type="Rhea" id="RHEA:41596"/>
        <dbReference type="ChEBI" id="CHEBI:15378"/>
        <dbReference type="ChEBI" id="CHEBI:57540"/>
        <dbReference type="ChEBI" id="CHEBI:57945"/>
        <dbReference type="ChEBI" id="CHEBI:78325"/>
        <dbReference type="ChEBI" id="CHEBI:78329"/>
    </reaction>
    <physiologicalReaction direction="left-to-right" evidence="13">
        <dbReference type="Rhea" id="RHEA:41597"/>
    </physiologicalReaction>
</comment>
<dbReference type="GO" id="GO:0007565">
    <property type="term" value="P:female pregnancy"/>
    <property type="evidence" value="ECO:0007669"/>
    <property type="project" value="TreeGrafter"/>
</dbReference>
<evidence type="ECO:0000256" key="4">
    <source>
        <dbReference type="ARBA" id="ARBA00038968"/>
    </source>
</evidence>
<dbReference type="AlphaFoldDB" id="L5LFV0"/>
<evidence type="ECO:0000256" key="5">
    <source>
        <dbReference type="ARBA" id="ARBA00039060"/>
    </source>
</evidence>
<evidence type="ECO:0000313" key="25">
    <source>
        <dbReference type="Proteomes" id="UP000010556"/>
    </source>
</evidence>
<comment type="catalytic activity">
    <reaction evidence="12">
        <text>14-hydroxy-(4Z,7Z,10Z,12E,16Z,19Z)-docosahexaenoate + NAD(+) = 14-oxo-(4Z,7Z,10Z,12E,16Z,19Z)-docosahexaenoate + NADH + H(+)</text>
        <dbReference type="Rhea" id="RHEA:48952"/>
        <dbReference type="ChEBI" id="CHEBI:15378"/>
        <dbReference type="ChEBI" id="CHEBI:57540"/>
        <dbReference type="ChEBI" id="CHEBI:57945"/>
        <dbReference type="ChEBI" id="CHEBI:90866"/>
        <dbReference type="ChEBI" id="CHEBI:90867"/>
    </reaction>
    <physiologicalReaction direction="left-to-right" evidence="12">
        <dbReference type="Rhea" id="RHEA:48953"/>
    </physiologicalReaction>
</comment>
<comment type="catalytic activity">
    <reaction evidence="18">
        <text>prostaglandin A1 + NAD(+) = 15-oxo-prostaglandin A1 + NADH + H(+)</text>
        <dbReference type="Rhea" id="RHEA:41263"/>
        <dbReference type="ChEBI" id="CHEBI:15378"/>
        <dbReference type="ChEBI" id="CHEBI:57398"/>
        <dbReference type="ChEBI" id="CHEBI:57540"/>
        <dbReference type="ChEBI" id="CHEBI:57945"/>
        <dbReference type="ChEBI" id="CHEBI:85072"/>
    </reaction>
    <physiologicalReaction direction="left-to-right" evidence="18">
        <dbReference type="Rhea" id="RHEA:41264"/>
    </physiologicalReaction>
</comment>
<evidence type="ECO:0000256" key="14">
    <source>
        <dbReference type="ARBA" id="ARBA00048144"/>
    </source>
</evidence>
<evidence type="ECO:0000256" key="1">
    <source>
        <dbReference type="ARBA" id="ARBA00006484"/>
    </source>
</evidence>
<comment type="catalytic activity">
    <reaction evidence="11">
        <text>resolvin D1 + NAD(+) = 8-oxoresolvin D1 + NADH + H(+)</text>
        <dbReference type="Rhea" id="RHEA:50124"/>
        <dbReference type="ChEBI" id="CHEBI:15378"/>
        <dbReference type="ChEBI" id="CHEBI:57540"/>
        <dbReference type="ChEBI" id="CHEBI:57945"/>
        <dbReference type="ChEBI" id="CHEBI:132079"/>
        <dbReference type="ChEBI" id="CHEBI:132080"/>
    </reaction>
    <physiologicalReaction direction="left-to-right" evidence="11">
        <dbReference type="Rhea" id="RHEA:50125"/>
    </physiologicalReaction>
</comment>
<evidence type="ECO:0000256" key="18">
    <source>
        <dbReference type="ARBA" id="ARBA00048611"/>
    </source>
</evidence>
<comment type="catalytic activity">
    <reaction evidence="20">
        <text>resolvin D2 + NAD(+) = 16-oxoresolvin D2 + NADH + H(+)</text>
        <dbReference type="Rhea" id="RHEA:53588"/>
        <dbReference type="ChEBI" id="CHEBI:15378"/>
        <dbReference type="ChEBI" id="CHEBI:57540"/>
        <dbReference type="ChEBI" id="CHEBI:57945"/>
        <dbReference type="ChEBI" id="CHEBI:133367"/>
        <dbReference type="ChEBI" id="CHEBI:137498"/>
    </reaction>
    <physiologicalReaction direction="left-to-right" evidence="20">
        <dbReference type="Rhea" id="RHEA:53589"/>
    </physiologicalReaction>
</comment>
<comment type="catalytic activity">
    <reaction evidence="21">
        <text>(15S)-hydroxy-(5Z,8Z,11Z,13E)-eicosatetraenoate + NAD(+) = 15-oxo-(5Z,8Z,11Z,13E)-eicosatetraenoate + NADH + H(+)</text>
        <dbReference type="Rhea" id="RHEA:23260"/>
        <dbReference type="ChEBI" id="CHEBI:15378"/>
        <dbReference type="ChEBI" id="CHEBI:57409"/>
        <dbReference type="ChEBI" id="CHEBI:57410"/>
        <dbReference type="ChEBI" id="CHEBI:57540"/>
        <dbReference type="ChEBI" id="CHEBI:57945"/>
        <dbReference type="EC" id="1.1.1.232"/>
    </reaction>
    <physiologicalReaction direction="left-to-right" evidence="21">
        <dbReference type="Rhea" id="RHEA:23261"/>
    </physiologicalReaction>
</comment>
<evidence type="ECO:0000256" key="17">
    <source>
        <dbReference type="ARBA" id="ARBA00048535"/>
    </source>
</evidence>
<evidence type="ECO:0000256" key="11">
    <source>
        <dbReference type="ARBA" id="ARBA00047672"/>
    </source>
</evidence>
<comment type="function">
    <text evidence="9">Catalyzes the NAD-dependent dehydrogenation (oxidation) of a broad array of hydroxylated polyunsaturated fatty acids (mainly eicosanoids and docosanoids, including prostaglandins, lipoxins and resolvins), yielding their corresponding keto (oxo) metabolites. Decreases the levels of the pro-proliferative prostaglandins such as prostaglandin E2 (whose activity is increased in cancer because of an increase in the expression of cyclooxygenase 2) and generates oxo-fatty acid products that can profoundly influence cell function by abrogating pro-inflammatory cytokine expression. Converts resolvins E1, D1 and D2 to their oxo products, which represents a mode of resolvin inactivation. Resolvin E1 plays important roles during the resolution phase of acute inflammation, while resolvins D1 and D2 have a unique role in obesity-induced adipose inflammation.</text>
</comment>
<dbReference type="PRINTS" id="PR00080">
    <property type="entry name" value="SDRFAMILY"/>
</dbReference>
<evidence type="ECO:0000256" key="20">
    <source>
        <dbReference type="ARBA" id="ARBA00048921"/>
    </source>
</evidence>
<dbReference type="InterPro" id="IPR036291">
    <property type="entry name" value="NAD(P)-bd_dom_sf"/>
</dbReference>
<evidence type="ECO:0000256" key="10">
    <source>
        <dbReference type="ARBA" id="ARBA00047325"/>
    </source>
</evidence>
<evidence type="ECO:0000313" key="24">
    <source>
        <dbReference type="EMBL" id="ELK24895.1"/>
    </source>
</evidence>
<proteinExistence type="inferred from homology"/>
<evidence type="ECO:0000256" key="7">
    <source>
        <dbReference type="ARBA" id="ARBA00041812"/>
    </source>
</evidence>
<keyword evidence="25" id="KW-1185">Reference proteome</keyword>
<organism evidence="24 25">
    <name type="scientific">Myotis davidii</name>
    <name type="common">David's myotis</name>
    <dbReference type="NCBI Taxonomy" id="225400"/>
    <lineage>
        <taxon>Eukaryota</taxon>
        <taxon>Metazoa</taxon>
        <taxon>Chordata</taxon>
        <taxon>Craniata</taxon>
        <taxon>Vertebrata</taxon>
        <taxon>Euteleostomi</taxon>
        <taxon>Mammalia</taxon>
        <taxon>Eutheria</taxon>
        <taxon>Laurasiatheria</taxon>
        <taxon>Chiroptera</taxon>
        <taxon>Yangochiroptera</taxon>
        <taxon>Vespertilionidae</taxon>
        <taxon>Myotis</taxon>
    </lineage>
</organism>
<gene>
    <name evidence="24" type="ORF">MDA_GLEAN10015109</name>
</gene>
<dbReference type="GO" id="GO:0016404">
    <property type="term" value="F:15-hydroxyprostaglandin dehydrogenase (NAD+) activity"/>
    <property type="evidence" value="ECO:0007669"/>
    <property type="project" value="UniProtKB-EC"/>
</dbReference>
<reference evidence="25" key="1">
    <citation type="journal article" date="2013" name="Science">
        <title>Comparative analysis of bat genomes provides insight into the evolution of flight and immunity.</title>
        <authorList>
            <person name="Zhang G."/>
            <person name="Cowled C."/>
            <person name="Shi Z."/>
            <person name="Huang Z."/>
            <person name="Bishop-Lilly K.A."/>
            <person name="Fang X."/>
            <person name="Wynne J.W."/>
            <person name="Xiong Z."/>
            <person name="Baker M.L."/>
            <person name="Zhao W."/>
            <person name="Tachedjian M."/>
            <person name="Zhu Y."/>
            <person name="Zhou P."/>
            <person name="Jiang X."/>
            <person name="Ng J."/>
            <person name="Yang L."/>
            <person name="Wu L."/>
            <person name="Xiao J."/>
            <person name="Feng Y."/>
            <person name="Chen Y."/>
            <person name="Sun X."/>
            <person name="Zhang Y."/>
            <person name="Marsh G.A."/>
            <person name="Crameri G."/>
            <person name="Broder C.C."/>
            <person name="Frey K.G."/>
            <person name="Wang L.F."/>
            <person name="Wang J."/>
        </authorList>
    </citation>
    <scope>NUCLEOTIDE SEQUENCE [LARGE SCALE GENOMIC DNA]</scope>
</reference>
<evidence type="ECO:0000256" key="22">
    <source>
        <dbReference type="ARBA" id="ARBA00049188"/>
    </source>
</evidence>
<dbReference type="EMBL" id="KB112375">
    <property type="protein sequence ID" value="ELK24895.1"/>
    <property type="molecule type" value="Genomic_DNA"/>
</dbReference>
<evidence type="ECO:0000256" key="15">
    <source>
        <dbReference type="ARBA" id="ARBA00048170"/>
    </source>
</evidence>
<evidence type="ECO:0000256" key="8">
    <source>
        <dbReference type="ARBA" id="ARBA00042026"/>
    </source>
</evidence>
<dbReference type="InterPro" id="IPR002347">
    <property type="entry name" value="SDR_fam"/>
</dbReference>
<dbReference type="Pfam" id="PF00106">
    <property type="entry name" value="adh_short"/>
    <property type="match status" value="1"/>
</dbReference>
<dbReference type="PANTHER" id="PTHR44229">
    <property type="entry name" value="15-HYDROXYPROSTAGLANDIN DEHYDROGENASE [NAD(+)]"/>
    <property type="match status" value="1"/>
</dbReference>
<keyword evidence="2" id="KW-0276">Fatty acid metabolism</keyword>